<dbReference type="PROSITE" id="PS00178">
    <property type="entry name" value="AA_TRNA_LIGASE_I"/>
    <property type="match status" value="1"/>
</dbReference>
<dbReference type="InterPro" id="IPR011035">
    <property type="entry name" value="Ribosomal_bL25/Gln-tRNA_synth"/>
</dbReference>
<dbReference type="KEGG" id="csl:COCSUDRAFT_47622"/>
<dbReference type="EC" id="6.1.1.17" evidence="3"/>
<keyword evidence="8 13" id="KW-0067">ATP-binding</keyword>
<dbReference type="eggNOG" id="KOG1147">
    <property type="taxonomic scope" value="Eukaryota"/>
</dbReference>
<proteinExistence type="inferred from homology"/>
<dbReference type="Pfam" id="PF03950">
    <property type="entry name" value="tRNA-synt_1c_C"/>
    <property type="match status" value="1"/>
</dbReference>
<evidence type="ECO:0000256" key="8">
    <source>
        <dbReference type="ARBA" id="ARBA00022840"/>
    </source>
</evidence>
<dbReference type="CDD" id="cd10289">
    <property type="entry name" value="GST_C_AaRS_like"/>
    <property type="match status" value="1"/>
</dbReference>
<dbReference type="InterPro" id="IPR001412">
    <property type="entry name" value="aa-tRNA-synth_I_CS"/>
</dbReference>
<dbReference type="Gene3D" id="3.40.50.620">
    <property type="entry name" value="HUPs"/>
    <property type="match status" value="1"/>
</dbReference>
<dbReference type="InterPro" id="IPR020056">
    <property type="entry name" value="Rbsml_bL25/Gln-tRNA_synth_N"/>
</dbReference>
<dbReference type="Gene3D" id="1.20.1050.130">
    <property type="match status" value="1"/>
</dbReference>
<dbReference type="Gene3D" id="2.40.240.10">
    <property type="entry name" value="Ribosomal Protein L25, Chain P"/>
    <property type="match status" value="1"/>
</dbReference>
<evidence type="ECO:0000259" key="17">
    <source>
        <dbReference type="Pfam" id="PF20974"/>
    </source>
</evidence>
<dbReference type="PANTHER" id="PTHR43097:SF5">
    <property type="entry name" value="GLUTAMATE--TRNA LIGASE"/>
    <property type="match status" value="1"/>
</dbReference>
<dbReference type="FunFam" id="1.10.1160.10:FF:000001">
    <property type="entry name" value="Glutamine--tRNA ligase"/>
    <property type="match status" value="1"/>
</dbReference>
<evidence type="ECO:0000256" key="6">
    <source>
        <dbReference type="ARBA" id="ARBA00022598"/>
    </source>
</evidence>
<dbReference type="GO" id="GO:0017102">
    <property type="term" value="C:methionyl glutamyl tRNA synthetase complex"/>
    <property type="evidence" value="ECO:0007669"/>
    <property type="project" value="TreeGrafter"/>
</dbReference>
<keyword evidence="10 13" id="KW-0030">Aminoacyl-tRNA synthetase</keyword>
<dbReference type="GO" id="GO:0048608">
    <property type="term" value="P:reproductive structure development"/>
    <property type="evidence" value="ECO:0007669"/>
    <property type="project" value="UniProtKB-ARBA"/>
</dbReference>
<dbReference type="Pfam" id="PF20974">
    <property type="entry name" value="tRNA-synt_1c_C2"/>
    <property type="match status" value="1"/>
</dbReference>
<evidence type="ECO:0000259" key="16">
    <source>
        <dbReference type="Pfam" id="PF03950"/>
    </source>
</evidence>
<evidence type="ECO:0000256" key="2">
    <source>
        <dbReference type="ARBA" id="ARBA00008927"/>
    </source>
</evidence>
<dbReference type="InterPro" id="IPR020058">
    <property type="entry name" value="Glu/Gln-tRNA-synth_Ib_cat-dom"/>
</dbReference>
<dbReference type="GO" id="GO:0009791">
    <property type="term" value="P:post-embryonic development"/>
    <property type="evidence" value="ECO:0007669"/>
    <property type="project" value="UniProtKB-ARBA"/>
</dbReference>
<feature type="region of interest" description="Disordered" evidence="14">
    <location>
        <begin position="801"/>
        <end position="831"/>
    </location>
</feature>
<dbReference type="FunFam" id="2.40.240.10:FF:000004">
    <property type="entry name" value="Glutamyl-tRNA synthetase, cytoplasmic"/>
    <property type="match status" value="1"/>
</dbReference>
<dbReference type="Gene3D" id="1.10.1160.10">
    <property type="entry name" value="Glutamyl-trna Synthetase, Domain 2"/>
    <property type="match status" value="1"/>
</dbReference>
<dbReference type="GO" id="GO:0005524">
    <property type="term" value="F:ATP binding"/>
    <property type="evidence" value="ECO:0007669"/>
    <property type="project" value="UniProtKB-KW"/>
</dbReference>
<dbReference type="InterPro" id="IPR004526">
    <property type="entry name" value="Glu-tRNA-synth_arc/euk"/>
</dbReference>
<keyword evidence="7 13" id="KW-0547">Nucleotide-binding</keyword>
<dbReference type="PANTHER" id="PTHR43097">
    <property type="entry name" value="GLUTAMINE-TRNA LIGASE"/>
    <property type="match status" value="1"/>
</dbReference>
<dbReference type="AlphaFoldDB" id="I0YW46"/>
<evidence type="ECO:0000256" key="13">
    <source>
        <dbReference type="RuleBase" id="RU363037"/>
    </source>
</evidence>
<dbReference type="Gene3D" id="3.90.800.10">
    <property type="entry name" value="Glutamyl-tRNA Synthetase, Domain 3"/>
    <property type="match status" value="1"/>
</dbReference>
<gene>
    <name evidence="18" type="ORF">COCSUDRAFT_47622</name>
</gene>
<organism evidence="18 19">
    <name type="scientific">Coccomyxa subellipsoidea (strain C-169)</name>
    <name type="common">Green microalga</name>
    <dbReference type="NCBI Taxonomy" id="574566"/>
    <lineage>
        <taxon>Eukaryota</taxon>
        <taxon>Viridiplantae</taxon>
        <taxon>Chlorophyta</taxon>
        <taxon>core chlorophytes</taxon>
        <taxon>Trebouxiophyceae</taxon>
        <taxon>Trebouxiophyceae incertae sedis</taxon>
        <taxon>Coccomyxaceae</taxon>
        <taxon>Coccomyxa</taxon>
        <taxon>Coccomyxa subellipsoidea</taxon>
    </lineage>
</organism>
<keyword evidence="4" id="KW-0963">Cytoplasm</keyword>
<keyword evidence="19" id="KW-1185">Reference proteome</keyword>
<dbReference type="InterPro" id="IPR050132">
    <property type="entry name" value="Gln/Glu-tRNA_Ligase"/>
</dbReference>
<comment type="similarity">
    <text evidence="2">Belongs to the class-I aminoacyl-tRNA synthetase family. Glutamate--tRNA ligase type 2 subfamily.</text>
</comment>
<evidence type="ECO:0000313" key="19">
    <source>
        <dbReference type="Proteomes" id="UP000007264"/>
    </source>
</evidence>
<dbReference type="InterPro" id="IPR014729">
    <property type="entry name" value="Rossmann-like_a/b/a_fold"/>
</dbReference>
<evidence type="ECO:0000256" key="10">
    <source>
        <dbReference type="ARBA" id="ARBA00023146"/>
    </source>
</evidence>
<evidence type="ECO:0000256" key="1">
    <source>
        <dbReference type="ARBA" id="ARBA00004496"/>
    </source>
</evidence>
<evidence type="ECO:0000313" key="18">
    <source>
        <dbReference type="EMBL" id="EIE22615.1"/>
    </source>
</evidence>
<protein>
    <recommendedName>
        <fullName evidence="3">glutamate--tRNA ligase</fullName>
        <ecNumber evidence="3">6.1.1.17</ecNumber>
    </recommendedName>
    <alternativeName>
        <fullName evidence="11">Glutamyl-tRNA synthetase</fullName>
    </alternativeName>
</protein>
<dbReference type="InterPro" id="IPR049437">
    <property type="entry name" value="tRNA-synt_1c_C2"/>
</dbReference>
<reference evidence="18 19" key="1">
    <citation type="journal article" date="2012" name="Genome Biol.">
        <title>The genome of the polar eukaryotic microalga coccomyxa subellipsoidea reveals traits of cold adaptation.</title>
        <authorList>
            <person name="Blanc G."/>
            <person name="Agarkova I."/>
            <person name="Grimwood J."/>
            <person name="Kuo A."/>
            <person name="Brueggeman A."/>
            <person name="Dunigan D."/>
            <person name="Gurnon J."/>
            <person name="Ladunga I."/>
            <person name="Lindquist E."/>
            <person name="Lucas S."/>
            <person name="Pangilinan J."/>
            <person name="Proschold T."/>
            <person name="Salamov A."/>
            <person name="Schmutz J."/>
            <person name="Weeks D."/>
            <person name="Yamada T."/>
            <person name="Claverie J.M."/>
            <person name="Grigoriev I."/>
            <person name="Van Etten J."/>
            <person name="Lomsadze A."/>
            <person name="Borodovsky M."/>
        </authorList>
    </citation>
    <scope>NUCLEOTIDE SEQUENCE [LARGE SCALE GENOMIC DNA]</scope>
    <source>
        <strain evidence="18 19">C-169</strain>
    </source>
</reference>
<feature type="compositionally biased region" description="Polar residues" evidence="14">
    <location>
        <begin position="819"/>
        <end position="831"/>
    </location>
</feature>
<dbReference type="SUPFAM" id="SSF50715">
    <property type="entry name" value="Ribosomal protein L25-like"/>
    <property type="match status" value="1"/>
</dbReference>
<name>I0YW46_COCSC</name>
<comment type="caution">
    <text evidence="18">The sequence shown here is derived from an EMBL/GenBank/DDBJ whole genome shotgun (WGS) entry which is preliminary data.</text>
</comment>
<feature type="domain" description="Glutamyl/glutaminyl-tRNA synthetase class Ib anti-codon binding" evidence="16">
    <location>
        <begin position="528"/>
        <end position="617"/>
    </location>
</feature>
<dbReference type="SUPFAM" id="SSF47616">
    <property type="entry name" value="GST C-terminal domain-like"/>
    <property type="match status" value="1"/>
</dbReference>
<evidence type="ECO:0000256" key="9">
    <source>
        <dbReference type="ARBA" id="ARBA00022917"/>
    </source>
</evidence>
<dbReference type="RefSeq" id="XP_005647159.1">
    <property type="nucleotide sequence ID" value="XM_005647102.1"/>
</dbReference>
<dbReference type="EMBL" id="AGSI01000009">
    <property type="protein sequence ID" value="EIE22615.1"/>
    <property type="molecule type" value="Genomic_DNA"/>
</dbReference>
<dbReference type="STRING" id="574566.I0YW46"/>
<evidence type="ECO:0000256" key="14">
    <source>
        <dbReference type="SAM" id="MobiDB-lite"/>
    </source>
</evidence>
<evidence type="ECO:0000259" key="15">
    <source>
        <dbReference type="Pfam" id="PF00749"/>
    </source>
</evidence>
<evidence type="ECO:0000256" key="12">
    <source>
        <dbReference type="ARBA" id="ARBA00048351"/>
    </source>
</evidence>
<dbReference type="GO" id="GO:0005829">
    <property type="term" value="C:cytosol"/>
    <property type="evidence" value="ECO:0007669"/>
    <property type="project" value="TreeGrafter"/>
</dbReference>
<dbReference type="PRINTS" id="PR00987">
    <property type="entry name" value="TRNASYNTHGLU"/>
</dbReference>
<dbReference type="GO" id="GO:0004818">
    <property type="term" value="F:glutamate-tRNA ligase activity"/>
    <property type="evidence" value="ECO:0007669"/>
    <property type="project" value="UniProtKB-EC"/>
</dbReference>
<comment type="catalytic activity">
    <reaction evidence="12">
        <text>tRNA(Glu) + L-glutamate + ATP = L-glutamyl-tRNA(Glu) + AMP + diphosphate</text>
        <dbReference type="Rhea" id="RHEA:23540"/>
        <dbReference type="Rhea" id="RHEA-COMP:9663"/>
        <dbReference type="Rhea" id="RHEA-COMP:9680"/>
        <dbReference type="ChEBI" id="CHEBI:29985"/>
        <dbReference type="ChEBI" id="CHEBI:30616"/>
        <dbReference type="ChEBI" id="CHEBI:33019"/>
        <dbReference type="ChEBI" id="CHEBI:78442"/>
        <dbReference type="ChEBI" id="CHEBI:78520"/>
        <dbReference type="ChEBI" id="CHEBI:456215"/>
        <dbReference type="EC" id="6.1.1.17"/>
    </reaction>
</comment>
<dbReference type="GeneID" id="17040602"/>
<dbReference type="GO" id="GO:0006424">
    <property type="term" value="P:glutamyl-tRNA aminoacylation"/>
    <property type="evidence" value="ECO:0007669"/>
    <property type="project" value="InterPro"/>
</dbReference>
<keyword evidence="9 13" id="KW-0648">Protein biosynthesis</keyword>
<dbReference type="FunFam" id="3.40.50.620:FF:000037">
    <property type="entry name" value="Glutamine--tRNA ligase cytoplasmic"/>
    <property type="match status" value="1"/>
</dbReference>
<dbReference type="SUPFAM" id="SSF52374">
    <property type="entry name" value="Nucleotidylyl transferase"/>
    <property type="match status" value="1"/>
</dbReference>
<evidence type="ECO:0000256" key="4">
    <source>
        <dbReference type="ARBA" id="ARBA00022490"/>
    </source>
</evidence>
<keyword evidence="5" id="KW-0597">Phosphoprotein</keyword>
<dbReference type="NCBIfam" id="TIGR00463">
    <property type="entry name" value="gltX_arch"/>
    <property type="match status" value="1"/>
</dbReference>
<dbReference type="InterPro" id="IPR000924">
    <property type="entry name" value="Glu/Gln-tRNA-synth"/>
</dbReference>
<dbReference type="InterPro" id="IPR036282">
    <property type="entry name" value="Glutathione-S-Trfase_C_sf"/>
</dbReference>
<dbReference type="InterPro" id="IPR020061">
    <property type="entry name" value="Glu_tRNA_lig_a-bdl"/>
</dbReference>
<accession>I0YW46</accession>
<sequence length="831" mass="91843">MGAAERPLLSYFEKAPPLAAIAVATLAGVHVEIKADPKFTKDSLPALSIPGGEQLVGLTPILRYFSRLQDPLYGGSAFTSVQVDQWLEFAPHLVTGGGLEPACATLNEALALRTYLVGYSLSPADVAVWGQLQVTLQWDKLRRSGSLPHLGRWFELVSTEALLKEVADKYGPKKPSSRTEFRKELAAAGMGGGDTGSFKIDLRNVVKGAVKTRFPPEPSGYMHIGHAKAALLNYHIATLHGGHMAIRFDDTNPSKENTEYVDAIIADVERLGLKFKGPITYTSDYFPQMLDLAERLIKAGILYADDTPVEQMRAERMEGIESQRRNRSVDETLAVWKEMVQGTPEGRKNCIRFKIDMKENNAALRDPVAFRCNDTPHWRTGTKYKARTCLPLLQLVYPTYDCACPFVDSLEGVTHALRTSEYKDREAQFYWVLKAQQKVWPGLPDVQIWDYSRLSLVNTVLSKRKLTWFVEAGKVDGWDDPRMPTVQGVFRRGLQLEALKEFILSQGASKNEWDKLWSTNKRIIDPVCPRHVAVKSDGRVKLRLNNGPAEPEVVSVPKHKKNADVGTKATTRTKEVWLEQEDAQAISEGEEVTLMDWGNAIVQRVSKDESGAATGLEGVLHLEGSVKTTKLKLTWLPDISTLTPLRLVELDHLITKKKPEEEDKIEDLVNPNSRTECLAWGDANMGELRKGEVLQLERKGYYIVDVPAAQGGQPAVLFAIPDGHQKKVAQPAPAATAATVAAPAGKARQPKGISKAVSFPRLTTAACYQSSTRRTASSRTSPPPCRMPATLWQTAYLRRATPPAQHRSPPQTAPRALFSENSGCGPTTAVF</sequence>
<comment type="subcellular location">
    <subcellularLocation>
        <location evidence="1">Cytoplasm</location>
    </subcellularLocation>
</comment>
<dbReference type="OrthoDB" id="10250478at2759"/>
<dbReference type="InterPro" id="IPR020059">
    <property type="entry name" value="Glu/Gln-tRNA-synth_Ib_codon-bd"/>
</dbReference>
<dbReference type="FunFam" id="3.90.800.10:FF:000001">
    <property type="entry name" value="Glutamine--tRNA ligase"/>
    <property type="match status" value="1"/>
</dbReference>
<evidence type="ECO:0000256" key="5">
    <source>
        <dbReference type="ARBA" id="ARBA00022553"/>
    </source>
</evidence>
<evidence type="ECO:0000256" key="3">
    <source>
        <dbReference type="ARBA" id="ARBA00012835"/>
    </source>
</evidence>
<dbReference type="Proteomes" id="UP000007264">
    <property type="component" value="Unassembled WGS sequence"/>
</dbReference>
<keyword evidence="6 13" id="KW-0436">Ligase</keyword>
<evidence type="ECO:0000256" key="7">
    <source>
        <dbReference type="ARBA" id="ARBA00022741"/>
    </source>
</evidence>
<evidence type="ECO:0000256" key="11">
    <source>
        <dbReference type="ARBA" id="ARBA00030865"/>
    </source>
</evidence>
<feature type="domain" description="tRNA synthetases class I (E and Q) anti-codon binding" evidence="17">
    <location>
        <begin position="633"/>
        <end position="705"/>
    </location>
</feature>
<dbReference type="Pfam" id="PF00749">
    <property type="entry name" value="tRNA-synt_1c"/>
    <property type="match status" value="1"/>
</dbReference>
<feature type="domain" description="Glutamyl/glutaminyl-tRNA synthetase class Ib catalytic" evidence="15">
    <location>
        <begin position="210"/>
        <end position="520"/>
    </location>
</feature>